<evidence type="ECO:0000313" key="2">
    <source>
        <dbReference type="EMBL" id="OEU12399.1"/>
    </source>
</evidence>
<evidence type="ECO:0008006" key="4">
    <source>
        <dbReference type="Google" id="ProtNLM"/>
    </source>
</evidence>
<accession>A0A1E7F2N3</accession>
<sequence length="166" mass="18747">MSGSTADYDLHDPPKPGHIMPVDEESQTQKFQQLPLVPVAFDSKLMVQGRIIYPESPVATVVQADYTSSDLPLLIWLLIATLVYACLFLSSLILCPLTVFMFDSGVVTWPILIMAGVIWCLPFLIAWAGVSMWKAYNRREYRLVLILSAIPNIILVMYLIVFLLYH</sequence>
<feature type="transmembrane region" description="Helical" evidence="1">
    <location>
        <begin position="142"/>
        <end position="165"/>
    </location>
</feature>
<gene>
    <name evidence="2" type="ORF">FRACYDRAFT_270624</name>
</gene>
<keyword evidence="1" id="KW-1133">Transmembrane helix</keyword>
<organism evidence="2 3">
    <name type="scientific">Fragilariopsis cylindrus CCMP1102</name>
    <dbReference type="NCBI Taxonomy" id="635003"/>
    <lineage>
        <taxon>Eukaryota</taxon>
        <taxon>Sar</taxon>
        <taxon>Stramenopiles</taxon>
        <taxon>Ochrophyta</taxon>
        <taxon>Bacillariophyta</taxon>
        <taxon>Bacillariophyceae</taxon>
        <taxon>Bacillariophycidae</taxon>
        <taxon>Bacillariales</taxon>
        <taxon>Bacillariaceae</taxon>
        <taxon>Fragilariopsis</taxon>
    </lineage>
</organism>
<evidence type="ECO:0000313" key="3">
    <source>
        <dbReference type="Proteomes" id="UP000095751"/>
    </source>
</evidence>
<dbReference type="KEGG" id="fcy:FRACYDRAFT_270624"/>
<dbReference type="AlphaFoldDB" id="A0A1E7F2N3"/>
<dbReference type="EMBL" id="KV784365">
    <property type="protein sequence ID" value="OEU12399.1"/>
    <property type="molecule type" value="Genomic_DNA"/>
</dbReference>
<protein>
    <recommendedName>
        <fullName evidence="4">Transmembrane protein</fullName>
    </recommendedName>
</protein>
<keyword evidence="3" id="KW-1185">Reference proteome</keyword>
<evidence type="ECO:0000256" key="1">
    <source>
        <dbReference type="SAM" id="Phobius"/>
    </source>
</evidence>
<feature type="transmembrane region" description="Helical" evidence="1">
    <location>
        <begin position="108"/>
        <end position="130"/>
    </location>
</feature>
<proteinExistence type="predicted"/>
<keyword evidence="1" id="KW-0472">Membrane</keyword>
<dbReference type="InParanoid" id="A0A1E7F2N3"/>
<name>A0A1E7F2N3_9STRA</name>
<dbReference type="Proteomes" id="UP000095751">
    <property type="component" value="Unassembled WGS sequence"/>
</dbReference>
<feature type="transmembrane region" description="Helical" evidence="1">
    <location>
        <begin position="73"/>
        <end position="102"/>
    </location>
</feature>
<reference evidence="2 3" key="1">
    <citation type="submission" date="2016-09" db="EMBL/GenBank/DDBJ databases">
        <title>Extensive genetic diversity and differential bi-allelic expression allows diatom success in the polar Southern Ocean.</title>
        <authorList>
            <consortium name="DOE Joint Genome Institute"/>
            <person name="Mock T."/>
            <person name="Otillar R.P."/>
            <person name="Strauss J."/>
            <person name="Dupont C."/>
            <person name="Frickenhaus S."/>
            <person name="Maumus F."/>
            <person name="Mcmullan M."/>
            <person name="Sanges R."/>
            <person name="Schmutz J."/>
            <person name="Toseland A."/>
            <person name="Valas R."/>
            <person name="Veluchamy A."/>
            <person name="Ward B.J."/>
            <person name="Allen A."/>
            <person name="Barry K."/>
            <person name="Falciatore A."/>
            <person name="Ferrante M."/>
            <person name="Fortunato A.E."/>
            <person name="Gloeckner G."/>
            <person name="Gruber A."/>
            <person name="Hipkin R."/>
            <person name="Janech M."/>
            <person name="Kroth P."/>
            <person name="Leese F."/>
            <person name="Lindquist E."/>
            <person name="Lyon B.R."/>
            <person name="Martin J."/>
            <person name="Mayer C."/>
            <person name="Parker M."/>
            <person name="Quesneville H."/>
            <person name="Raymond J."/>
            <person name="Uhlig C."/>
            <person name="Valentin K.U."/>
            <person name="Worden A.Z."/>
            <person name="Armbrust E.V."/>
            <person name="Bowler C."/>
            <person name="Green B."/>
            <person name="Moulton V."/>
            <person name="Van Oosterhout C."/>
            <person name="Grigoriev I."/>
        </authorList>
    </citation>
    <scope>NUCLEOTIDE SEQUENCE [LARGE SCALE GENOMIC DNA]</scope>
    <source>
        <strain evidence="2 3">CCMP1102</strain>
    </source>
</reference>
<keyword evidence="1" id="KW-0812">Transmembrane</keyword>